<dbReference type="Gene3D" id="2.30.30.100">
    <property type="match status" value="1"/>
</dbReference>
<feature type="region of interest" description="Disordered" evidence="1">
    <location>
        <begin position="1"/>
        <end position="27"/>
    </location>
</feature>
<dbReference type="Proteomes" id="UP000050741">
    <property type="component" value="Unassembled WGS sequence"/>
</dbReference>
<dbReference type="AlphaFoldDB" id="A0A183BT73"/>
<organism evidence="3 4">
    <name type="scientific">Globodera pallida</name>
    <name type="common">Potato cyst nematode worm</name>
    <name type="synonym">Heterodera pallida</name>
    <dbReference type="NCBI Taxonomy" id="36090"/>
    <lineage>
        <taxon>Eukaryota</taxon>
        <taxon>Metazoa</taxon>
        <taxon>Ecdysozoa</taxon>
        <taxon>Nematoda</taxon>
        <taxon>Chromadorea</taxon>
        <taxon>Rhabditida</taxon>
        <taxon>Tylenchina</taxon>
        <taxon>Tylenchomorpha</taxon>
        <taxon>Tylenchoidea</taxon>
        <taxon>Heteroderidae</taxon>
        <taxon>Heteroderinae</taxon>
        <taxon>Globodera</taxon>
    </lineage>
</organism>
<feature type="transmembrane region" description="Helical" evidence="2">
    <location>
        <begin position="316"/>
        <end position="335"/>
    </location>
</feature>
<protein>
    <submittedName>
        <fullName evidence="4">Lipoprotein</fullName>
    </submittedName>
</protein>
<evidence type="ECO:0000256" key="2">
    <source>
        <dbReference type="SAM" id="Phobius"/>
    </source>
</evidence>
<proteinExistence type="predicted"/>
<reference evidence="4" key="2">
    <citation type="submission" date="2016-06" db="UniProtKB">
        <authorList>
            <consortium name="WormBaseParasite"/>
        </authorList>
    </citation>
    <scope>IDENTIFICATION</scope>
</reference>
<accession>A0A183BT73</accession>
<sequence length="384" mass="42576">MQKPVDQAQTPSNRLMQNPVDQAQTPSNRLMQNPVDQRHWEGCGSFRPTPFLWALLVLRNCGTITICLIKMTSPYNSSQTSSNRLRQKPVDQAQTPSNRLMQNPVDQAQTPSNRLMQNPSLGVGSARGMLGEFGNPHNSRALAWNPWYTRVLNAATKHGSGYAQAAGTAMFLYSVTELGLKLTRANDLLNSFIAGPVAGGLYAGFRHGLRAGGVGALAGLGLDETAVEGVVDSADPKSLNTQLSNVVLYRRRQKGLRPLHLPSFFVKGKYIRFVHFENYATALHLLKQSLRKKLSVSMFVLLFKHIFQFFRRFFSSFAMSLLILLALCPFCATLNEIALNRCELKLVADYEFFRVIGNGNYANAARYLVSAGIVVGSRNFCLKI</sequence>
<keyword evidence="2" id="KW-0812">Transmembrane</keyword>
<dbReference type="WBParaSite" id="GPLIN_000380900">
    <property type="protein sequence ID" value="GPLIN_000380900"/>
    <property type="gene ID" value="GPLIN_000380900"/>
</dbReference>
<feature type="compositionally biased region" description="Polar residues" evidence="1">
    <location>
        <begin position="75"/>
        <end position="84"/>
    </location>
</feature>
<keyword evidence="3" id="KW-1185">Reference proteome</keyword>
<evidence type="ECO:0000256" key="1">
    <source>
        <dbReference type="SAM" id="MobiDB-lite"/>
    </source>
</evidence>
<feature type="compositionally biased region" description="Polar residues" evidence="1">
    <location>
        <begin position="7"/>
        <end position="27"/>
    </location>
</feature>
<evidence type="ECO:0000313" key="3">
    <source>
        <dbReference type="Proteomes" id="UP000050741"/>
    </source>
</evidence>
<dbReference type="InterPro" id="IPR010920">
    <property type="entry name" value="LSM_dom_sf"/>
</dbReference>
<feature type="compositionally biased region" description="Polar residues" evidence="1">
    <location>
        <begin position="92"/>
        <end position="104"/>
    </location>
</feature>
<keyword evidence="2" id="KW-1133">Transmembrane helix</keyword>
<dbReference type="SUPFAM" id="SSF50182">
    <property type="entry name" value="Sm-like ribonucleoproteins"/>
    <property type="match status" value="1"/>
</dbReference>
<keyword evidence="2" id="KW-0472">Membrane</keyword>
<name>A0A183BT73_GLOPA</name>
<feature type="region of interest" description="Disordered" evidence="1">
    <location>
        <begin position="75"/>
        <end position="104"/>
    </location>
</feature>
<evidence type="ECO:0000313" key="4">
    <source>
        <dbReference type="WBParaSite" id="GPLIN_000380900"/>
    </source>
</evidence>
<reference evidence="3" key="1">
    <citation type="submission" date="2014-05" db="EMBL/GenBank/DDBJ databases">
        <title>The genome and life-stage specific transcriptomes of Globodera pallida elucidate key aspects of plant parasitism by a cyst nematode.</title>
        <authorList>
            <person name="Cotton J.A."/>
            <person name="Lilley C.J."/>
            <person name="Jones L.M."/>
            <person name="Kikuchi T."/>
            <person name="Reid A.J."/>
            <person name="Thorpe P."/>
            <person name="Tsai I.J."/>
            <person name="Beasley H."/>
            <person name="Blok V."/>
            <person name="Cock P.J.A."/>
            <person name="Van den Akker S.E."/>
            <person name="Holroyd N."/>
            <person name="Hunt M."/>
            <person name="Mantelin S."/>
            <person name="Naghra H."/>
            <person name="Pain A."/>
            <person name="Palomares-Rius J.E."/>
            <person name="Zarowiecki M."/>
            <person name="Berriman M."/>
            <person name="Jones J.T."/>
            <person name="Urwin P.E."/>
        </authorList>
    </citation>
    <scope>NUCLEOTIDE SEQUENCE [LARGE SCALE GENOMIC DNA]</scope>
    <source>
        <strain evidence="3">Lindley</strain>
    </source>
</reference>
<dbReference type="Pfam" id="PF02466">
    <property type="entry name" value="Tim17"/>
    <property type="match status" value="1"/>
</dbReference>